<dbReference type="Pfam" id="PF03966">
    <property type="entry name" value="Trm112p"/>
    <property type="match status" value="1"/>
</dbReference>
<keyword evidence="2" id="KW-1185">Reference proteome</keyword>
<sequence length="60" mass="6556">MTPEIIKLLACPQCQQALTLDQAKQHLICQAQQVSYPIINGIPALLPEMAQPLITPTTSE</sequence>
<dbReference type="Gene3D" id="2.20.25.10">
    <property type="match status" value="1"/>
</dbReference>
<dbReference type="InterPro" id="IPR005651">
    <property type="entry name" value="Trm112-like"/>
</dbReference>
<dbReference type="GO" id="GO:0005829">
    <property type="term" value="C:cytosol"/>
    <property type="evidence" value="ECO:0007669"/>
    <property type="project" value="TreeGrafter"/>
</dbReference>
<dbReference type="PANTHER" id="PTHR33505">
    <property type="entry name" value="ZGC:162634"/>
    <property type="match status" value="1"/>
</dbReference>
<gene>
    <name evidence="1" type="ORF">CEP48_02145</name>
</gene>
<evidence type="ECO:0000313" key="2">
    <source>
        <dbReference type="Proteomes" id="UP000955338"/>
    </source>
</evidence>
<dbReference type="Proteomes" id="UP000955338">
    <property type="component" value="Chromosome"/>
</dbReference>
<dbReference type="RefSeq" id="WP_261919632.1">
    <property type="nucleotide sequence ID" value="NZ_CP022011.1"/>
</dbReference>
<organism evidence="1 2">
    <name type="scientific">Mergibacter septicus</name>
    <dbReference type="NCBI Taxonomy" id="221402"/>
    <lineage>
        <taxon>Bacteria</taxon>
        <taxon>Pseudomonadati</taxon>
        <taxon>Pseudomonadota</taxon>
        <taxon>Gammaproteobacteria</taxon>
        <taxon>Pasteurellales</taxon>
        <taxon>Pasteurellaceae</taxon>
        <taxon>Mergibacter</taxon>
    </lineage>
</organism>
<name>A0A8E3MFH2_9PAST</name>
<dbReference type="AlphaFoldDB" id="A0A8E3MFH2"/>
<dbReference type="PANTHER" id="PTHR33505:SF4">
    <property type="entry name" value="PROTEIN PREY, MITOCHONDRIAL"/>
    <property type="match status" value="1"/>
</dbReference>
<proteinExistence type="predicted"/>
<protein>
    <submittedName>
        <fullName evidence="1">Uncharacterized protein</fullName>
    </submittedName>
</protein>
<reference evidence="1" key="1">
    <citation type="submission" date="2017-06" db="EMBL/GenBank/DDBJ databases">
        <title>Genome sequencing of pathogenic and non-pathogenic strains within Bisgaard taxon 40.</title>
        <authorList>
            <person name="Ladner J.T."/>
            <person name="Lovett S.P."/>
            <person name="Koroleva G."/>
            <person name="Lorch J.M."/>
        </authorList>
    </citation>
    <scope>NUCLEOTIDE SEQUENCE</scope>
    <source>
        <strain evidence="1">27576-1-I1</strain>
    </source>
</reference>
<dbReference type="EMBL" id="CP022011">
    <property type="protein sequence ID" value="QDJ14287.1"/>
    <property type="molecule type" value="Genomic_DNA"/>
</dbReference>
<evidence type="ECO:0000313" key="1">
    <source>
        <dbReference type="EMBL" id="QDJ14287.1"/>
    </source>
</evidence>
<dbReference type="SUPFAM" id="SSF158997">
    <property type="entry name" value="Trm112p-like"/>
    <property type="match status" value="1"/>
</dbReference>
<accession>A0A8E3MFH2</accession>